<dbReference type="GeneID" id="19135900"/>
<dbReference type="KEGG" id="bsc:COCSADRAFT_287123"/>
<dbReference type="AlphaFoldDB" id="M2RKI4"/>
<reference evidence="1 2" key="1">
    <citation type="journal article" date="2012" name="PLoS Pathog.">
        <title>Diverse lifestyles and strategies of plant pathogenesis encoded in the genomes of eighteen Dothideomycetes fungi.</title>
        <authorList>
            <person name="Ohm R.A."/>
            <person name="Feau N."/>
            <person name="Henrissat B."/>
            <person name="Schoch C.L."/>
            <person name="Horwitz B.A."/>
            <person name="Barry K.W."/>
            <person name="Condon B.J."/>
            <person name="Copeland A.C."/>
            <person name="Dhillon B."/>
            <person name="Glaser F."/>
            <person name="Hesse C.N."/>
            <person name="Kosti I."/>
            <person name="LaButti K."/>
            <person name="Lindquist E.A."/>
            <person name="Lucas S."/>
            <person name="Salamov A.A."/>
            <person name="Bradshaw R.E."/>
            <person name="Ciuffetti L."/>
            <person name="Hamelin R.C."/>
            <person name="Kema G.H.J."/>
            <person name="Lawrence C."/>
            <person name="Scott J.A."/>
            <person name="Spatafora J.W."/>
            <person name="Turgeon B.G."/>
            <person name="de Wit P.J.G.M."/>
            <person name="Zhong S."/>
            <person name="Goodwin S.B."/>
            <person name="Grigoriev I.V."/>
        </authorList>
    </citation>
    <scope>NUCLEOTIDE SEQUENCE [LARGE SCALE GENOMIC DNA]</scope>
    <source>
        <strain evidence="2">ND90Pr / ATCC 201652</strain>
    </source>
</reference>
<gene>
    <name evidence="1" type="ORF">COCSADRAFT_287123</name>
</gene>
<organism evidence="1 2">
    <name type="scientific">Cochliobolus sativus (strain ND90Pr / ATCC 201652)</name>
    <name type="common">Common root rot and spot blotch fungus</name>
    <name type="synonym">Bipolaris sorokiniana</name>
    <dbReference type="NCBI Taxonomy" id="665912"/>
    <lineage>
        <taxon>Eukaryota</taxon>
        <taxon>Fungi</taxon>
        <taxon>Dikarya</taxon>
        <taxon>Ascomycota</taxon>
        <taxon>Pezizomycotina</taxon>
        <taxon>Dothideomycetes</taxon>
        <taxon>Pleosporomycetidae</taxon>
        <taxon>Pleosporales</taxon>
        <taxon>Pleosporineae</taxon>
        <taxon>Pleosporaceae</taxon>
        <taxon>Bipolaris</taxon>
    </lineage>
</organism>
<reference evidence="2" key="2">
    <citation type="journal article" date="2013" name="PLoS Genet.">
        <title>Comparative genome structure, secondary metabolite, and effector coding capacity across Cochliobolus pathogens.</title>
        <authorList>
            <person name="Condon B.J."/>
            <person name="Leng Y."/>
            <person name="Wu D."/>
            <person name="Bushley K.E."/>
            <person name="Ohm R.A."/>
            <person name="Otillar R."/>
            <person name="Martin J."/>
            <person name="Schackwitz W."/>
            <person name="Grimwood J."/>
            <person name="MohdZainudin N."/>
            <person name="Xue C."/>
            <person name="Wang R."/>
            <person name="Manning V.A."/>
            <person name="Dhillon B."/>
            <person name="Tu Z.J."/>
            <person name="Steffenson B.J."/>
            <person name="Salamov A."/>
            <person name="Sun H."/>
            <person name="Lowry S."/>
            <person name="LaButti K."/>
            <person name="Han J."/>
            <person name="Copeland A."/>
            <person name="Lindquist E."/>
            <person name="Barry K."/>
            <person name="Schmutz J."/>
            <person name="Baker S.E."/>
            <person name="Ciuffetti L.M."/>
            <person name="Grigoriev I.V."/>
            <person name="Zhong S."/>
            <person name="Turgeon B.G."/>
        </authorList>
    </citation>
    <scope>NUCLEOTIDE SEQUENCE [LARGE SCALE GENOMIC DNA]</scope>
    <source>
        <strain evidence="2">ND90Pr / ATCC 201652</strain>
    </source>
</reference>
<sequence length="63" mass="7285">MKVKIPLSSSPSQNFHHLFPHIQGNLTNTHAHHHASIIDHPPRYRSGASRKIPKQHMYTSWIL</sequence>
<dbReference type="EMBL" id="KB445639">
    <property type="protein sequence ID" value="EMD67189.1"/>
    <property type="molecule type" value="Genomic_DNA"/>
</dbReference>
<evidence type="ECO:0000313" key="1">
    <source>
        <dbReference type="EMBL" id="EMD67189.1"/>
    </source>
</evidence>
<dbReference type="HOGENOM" id="CLU_2885633_0_0_1"/>
<protein>
    <submittedName>
        <fullName evidence="1">Uncharacterized protein</fullName>
    </submittedName>
</protein>
<accession>M2RKI4</accession>
<keyword evidence="2" id="KW-1185">Reference proteome</keyword>
<dbReference type="RefSeq" id="XP_007696912.1">
    <property type="nucleotide sequence ID" value="XM_007698722.1"/>
</dbReference>
<proteinExistence type="predicted"/>
<dbReference type="Proteomes" id="UP000016934">
    <property type="component" value="Unassembled WGS sequence"/>
</dbReference>
<name>M2RKI4_COCSN</name>
<evidence type="ECO:0000313" key="2">
    <source>
        <dbReference type="Proteomes" id="UP000016934"/>
    </source>
</evidence>